<feature type="region of interest" description="Disordered" evidence="1">
    <location>
        <begin position="241"/>
        <end position="264"/>
    </location>
</feature>
<feature type="region of interest" description="Disordered" evidence="1">
    <location>
        <begin position="284"/>
        <end position="307"/>
    </location>
</feature>
<evidence type="ECO:0000313" key="2">
    <source>
        <dbReference type="EMBL" id="BAD31840.1"/>
    </source>
</evidence>
<name>Q69L82_ORYSJ</name>
<feature type="compositionally biased region" description="Basic and acidic residues" evidence="1">
    <location>
        <begin position="14"/>
        <end position="26"/>
    </location>
</feature>
<feature type="compositionally biased region" description="Basic and acidic residues" evidence="1">
    <location>
        <begin position="40"/>
        <end position="64"/>
    </location>
</feature>
<reference evidence="3" key="1">
    <citation type="journal article" date="2005" name="Nature">
        <title>The map-based sequence of the rice genome.</title>
        <authorList>
            <consortium name="International rice genome sequencing project (IRGSP)"/>
            <person name="Matsumoto T."/>
            <person name="Wu J."/>
            <person name="Kanamori H."/>
            <person name="Katayose Y."/>
            <person name="Fujisawa M."/>
            <person name="Namiki N."/>
            <person name="Mizuno H."/>
            <person name="Yamamoto K."/>
            <person name="Antonio B.A."/>
            <person name="Baba T."/>
            <person name="Sakata K."/>
            <person name="Nagamura Y."/>
            <person name="Aoki H."/>
            <person name="Arikawa K."/>
            <person name="Arita K."/>
            <person name="Bito T."/>
            <person name="Chiden Y."/>
            <person name="Fujitsuka N."/>
            <person name="Fukunaka R."/>
            <person name="Hamada M."/>
            <person name="Harada C."/>
            <person name="Hayashi A."/>
            <person name="Hijishita S."/>
            <person name="Honda M."/>
            <person name="Hosokawa S."/>
            <person name="Ichikawa Y."/>
            <person name="Idonuma A."/>
            <person name="Iijima M."/>
            <person name="Ikeda M."/>
            <person name="Ikeno M."/>
            <person name="Ito K."/>
            <person name="Ito S."/>
            <person name="Ito T."/>
            <person name="Ito Y."/>
            <person name="Ito Y."/>
            <person name="Iwabuchi A."/>
            <person name="Kamiya K."/>
            <person name="Karasawa W."/>
            <person name="Kurita K."/>
            <person name="Katagiri S."/>
            <person name="Kikuta A."/>
            <person name="Kobayashi H."/>
            <person name="Kobayashi N."/>
            <person name="Machita K."/>
            <person name="Maehara T."/>
            <person name="Masukawa M."/>
            <person name="Mizubayashi T."/>
            <person name="Mukai Y."/>
            <person name="Nagasaki H."/>
            <person name="Nagata Y."/>
            <person name="Naito S."/>
            <person name="Nakashima M."/>
            <person name="Nakama Y."/>
            <person name="Nakamichi Y."/>
            <person name="Nakamura M."/>
            <person name="Meguro A."/>
            <person name="Negishi M."/>
            <person name="Ohta I."/>
            <person name="Ohta T."/>
            <person name="Okamoto M."/>
            <person name="Ono N."/>
            <person name="Saji S."/>
            <person name="Sakaguchi M."/>
            <person name="Sakai K."/>
            <person name="Shibata M."/>
            <person name="Shimokawa T."/>
            <person name="Song J."/>
            <person name="Takazaki Y."/>
            <person name="Terasawa K."/>
            <person name="Tsugane M."/>
            <person name="Tsuji K."/>
            <person name="Ueda S."/>
            <person name="Waki K."/>
            <person name="Yamagata H."/>
            <person name="Yamamoto M."/>
            <person name="Yamamoto S."/>
            <person name="Yamane H."/>
            <person name="Yoshiki S."/>
            <person name="Yoshihara R."/>
            <person name="Yukawa K."/>
            <person name="Zhong H."/>
            <person name="Yano M."/>
            <person name="Yuan Q."/>
            <person name="Ouyang S."/>
            <person name="Liu J."/>
            <person name="Jones K.M."/>
            <person name="Gansberger K."/>
            <person name="Moffat K."/>
            <person name="Hill J."/>
            <person name="Bera J."/>
            <person name="Fadrosh D."/>
            <person name="Jin S."/>
            <person name="Johri S."/>
            <person name="Kim M."/>
            <person name="Overton L."/>
            <person name="Reardon M."/>
            <person name="Tsitrin T."/>
            <person name="Vuong H."/>
            <person name="Weaver B."/>
            <person name="Ciecko A."/>
            <person name="Tallon L."/>
            <person name="Jackson J."/>
            <person name="Pai G."/>
            <person name="Aken S.V."/>
            <person name="Utterback T."/>
            <person name="Reidmuller S."/>
            <person name="Feldblyum T."/>
            <person name="Hsiao J."/>
            <person name="Zismann V."/>
            <person name="Iobst S."/>
            <person name="de Vazeille A.R."/>
            <person name="Buell C.R."/>
            <person name="Ying K."/>
            <person name="Li Y."/>
            <person name="Lu T."/>
            <person name="Huang Y."/>
            <person name="Zhao Q."/>
            <person name="Feng Q."/>
            <person name="Zhang L."/>
            <person name="Zhu J."/>
            <person name="Weng Q."/>
            <person name="Mu J."/>
            <person name="Lu Y."/>
            <person name="Fan D."/>
            <person name="Liu Y."/>
            <person name="Guan J."/>
            <person name="Zhang Y."/>
            <person name="Yu S."/>
            <person name="Liu X."/>
            <person name="Zhang Y."/>
            <person name="Hong G."/>
            <person name="Han B."/>
            <person name="Choisne N."/>
            <person name="Demange N."/>
            <person name="Orjeda G."/>
            <person name="Samain S."/>
            <person name="Cattolico L."/>
            <person name="Pelletier E."/>
            <person name="Couloux A."/>
            <person name="Segurens B."/>
            <person name="Wincker P."/>
            <person name="D'Hont A."/>
            <person name="Scarpelli C."/>
            <person name="Weissenbach J."/>
            <person name="Salanoubat M."/>
            <person name="Quetier F."/>
            <person name="Yu Y."/>
            <person name="Kim H.R."/>
            <person name="Rambo T."/>
            <person name="Currie J."/>
            <person name="Collura K."/>
            <person name="Luo M."/>
            <person name="Yang T."/>
            <person name="Ammiraju J.S.S."/>
            <person name="Engler F."/>
            <person name="Soderlund C."/>
            <person name="Wing R.A."/>
            <person name="Palmer L.E."/>
            <person name="de la Bastide M."/>
            <person name="Spiegel L."/>
            <person name="Nascimento L."/>
            <person name="Zutavern T."/>
            <person name="O'Shaughnessy A."/>
            <person name="Dike S."/>
            <person name="Dedhia N."/>
            <person name="Preston R."/>
            <person name="Balija V."/>
            <person name="McCombie W.R."/>
            <person name="Chow T."/>
            <person name="Chen H."/>
            <person name="Chung M."/>
            <person name="Chen C."/>
            <person name="Shaw J."/>
            <person name="Wu H."/>
            <person name="Hsiao K."/>
            <person name="Chao Y."/>
            <person name="Chu M."/>
            <person name="Cheng C."/>
            <person name="Hour A."/>
            <person name="Lee P."/>
            <person name="Lin S."/>
            <person name="Lin Y."/>
            <person name="Liou J."/>
            <person name="Liu S."/>
            <person name="Hsing Y."/>
            <person name="Raghuvanshi S."/>
            <person name="Mohanty A."/>
            <person name="Bharti A.K."/>
            <person name="Gaur A."/>
            <person name="Gupta V."/>
            <person name="Kumar D."/>
            <person name="Ravi V."/>
            <person name="Vij S."/>
            <person name="Kapur A."/>
            <person name="Khurana P."/>
            <person name="Khurana P."/>
            <person name="Khurana J.P."/>
            <person name="Tyagi A.K."/>
            <person name="Gaikwad K."/>
            <person name="Singh A."/>
            <person name="Dalal V."/>
            <person name="Srivastava S."/>
            <person name="Dixit A."/>
            <person name="Pal A.K."/>
            <person name="Ghazi I.A."/>
            <person name="Yadav M."/>
            <person name="Pandit A."/>
            <person name="Bhargava A."/>
            <person name="Sureshbabu K."/>
            <person name="Batra K."/>
            <person name="Sharma T.R."/>
            <person name="Mohapatra T."/>
            <person name="Singh N.K."/>
            <person name="Messing J."/>
            <person name="Nelson A.B."/>
            <person name="Fuks G."/>
            <person name="Kavchok S."/>
            <person name="Keizer G."/>
            <person name="Linton E."/>
            <person name="Llaca V."/>
            <person name="Song R."/>
            <person name="Tanyolac B."/>
            <person name="Young S."/>
            <person name="Ho-Il K."/>
            <person name="Hahn J.H."/>
            <person name="Sangsakoo G."/>
            <person name="Vanavichit A."/>
            <person name="de Mattos Luiz.A.T."/>
            <person name="Zimmer P.D."/>
            <person name="Malone G."/>
            <person name="Dellagostin O."/>
            <person name="de Oliveira A.C."/>
            <person name="Bevan M."/>
            <person name="Bancroft I."/>
            <person name="Minx P."/>
            <person name="Cordum H."/>
            <person name="Wilson R."/>
            <person name="Cheng Z."/>
            <person name="Jin W."/>
            <person name="Jiang J."/>
            <person name="Leong S.A."/>
            <person name="Iwama H."/>
            <person name="Gojobori T."/>
            <person name="Itoh T."/>
            <person name="Niimura Y."/>
            <person name="Fujii Y."/>
            <person name="Habara T."/>
            <person name="Sakai H."/>
            <person name="Sato Y."/>
            <person name="Wilson G."/>
            <person name="Kumar K."/>
            <person name="McCouch S."/>
            <person name="Juretic N."/>
            <person name="Hoen D."/>
            <person name="Wright S."/>
            <person name="Bruskiewich R."/>
            <person name="Bureau T."/>
            <person name="Miyao A."/>
            <person name="Hirochika H."/>
            <person name="Nishikawa T."/>
            <person name="Kadowaki K."/>
            <person name="Sugiura M."/>
            <person name="Burr B."/>
            <person name="Sasaki T."/>
        </authorList>
    </citation>
    <scope>NUCLEOTIDE SEQUENCE [LARGE SCALE GENOMIC DNA]</scope>
    <source>
        <strain evidence="3">cv. Nipponbare</strain>
    </source>
</reference>
<dbReference type="AlphaFoldDB" id="Q69L82"/>
<dbReference type="Proteomes" id="UP000000763">
    <property type="component" value="Chromosome 7"/>
</dbReference>
<feature type="compositionally biased region" description="Low complexity" evidence="1">
    <location>
        <begin position="285"/>
        <end position="299"/>
    </location>
</feature>
<accession>Q69L82</accession>
<protein>
    <submittedName>
        <fullName evidence="2">Far-red impaired response-like protein</fullName>
    </submittedName>
</protein>
<organism evidence="2 3">
    <name type="scientific">Oryza sativa subsp. japonica</name>
    <name type="common">Rice</name>
    <dbReference type="NCBI Taxonomy" id="39947"/>
    <lineage>
        <taxon>Eukaryota</taxon>
        <taxon>Viridiplantae</taxon>
        <taxon>Streptophyta</taxon>
        <taxon>Embryophyta</taxon>
        <taxon>Tracheophyta</taxon>
        <taxon>Spermatophyta</taxon>
        <taxon>Magnoliopsida</taxon>
        <taxon>Liliopsida</taxon>
        <taxon>Poales</taxon>
        <taxon>Poaceae</taxon>
        <taxon>BOP clade</taxon>
        <taxon>Oryzoideae</taxon>
        <taxon>Oryzeae</taxon>
        <taxon>Oryzinae</taxon>
        <taxon>Oryza</taxon>
        <taxon>Oryza sativa</taxon>
    </lineage>
</organism>
<sequence length="587" mass="63712">MKSYADPVKISIRQNKESGETNKEKLQLGMKFTEPVKVGSMEKKGREAIQERETIRQQSEESKNDAMQIEGSKRNINMAPRRLAYAGSPNIYNLQEGEGSSSKMPHLGCRKIQHVGKNFNSPELSNTIGTIASKVVNYGGQMLYDQFTLLNSDPRQGGQESFTSLLRTPAFDNSMILTTSRFSPELEEQQDMTYEQHISTTHWSYEEFDQIYNSKYIRPFAEADRWDPWAPPVIPNLQPGPATAMAAENRPRRHHSRPPRALSRVGPGAIPLLHLLPRFSPIFGTESSPTSPTMSPTSPAVAASNPPRPATISPPRAYKNGPRAILPLFPNFPEPAALPTALPSLPPRSAAFRRAPAARRRRCSRRRAAPLAPSAPPLFAAHRPPLRFHKTPPKHHIHRAPEPQLPLVTSSRAPPPLPSLPRCATTAIGNAVPRRTPAPTPFPLPAPGTPPPCSPSLSAATAESSRVAPPLRSTPTCAATSSGFVISRAPPALGRVSAMVGCRRNAVPAASRASRRHPFRRQPPPCGRLAVAVLGRLCRARAPAAPPRGRPIGFGPIRAVGSRGPAVDRLGGPGPRWTGALVPLTEV</sequence>
<evidence type="ECO:0000313" key="3">
    <source>
        <dbReference type="Proteomes" id="UP000000763"/>
    </source>
</evidence>
<feature type="region of interest" description="Disordered" evidence="1">
    <location>
        <begin position="1"/>
        <end position="67"/>
    </location>
</feature>
<feature type="region of interest" description="Disordered" evidence="1">
    <location>
        <begin position="431"/>
        <end position="474"/>
    </location>
</feature>
<dbReference type="EMBL" id="AP005869">
    <property type="protein sequence ID" value="BAD31840.1"/>
    <property type="molecule type" value="Genomic_DNA"/>
</dbReference>
<feature type="compositionally biased region" description="Low complexity" evidence="1">
    <location>
        <begin position="369"/>
        <end position="381"/>
    </location>
</feature>
<feature type="compositionally biased region" description="Pro residues" evidence="1">
    <location>
        <begin position="436"/>
        <end position="454"/>
    </location>
</feature>
<proteinExistence type="predicted"/>
<gene>
    <name evidence="2" type="primary">B1026C12.36</name>
</gene>
<reference evidence="3" key="2">
    <citation type="journal article" date="2008" name="Nucleic Acids Res.">
        <title>The rice annotation project database (RAP-DB): 2008 update.</title>
        <authorList>
            <consortium name="The rice annotation project (RAP)"/>
        </authorList>
    </citation>
    <scope>GENOME REANNOTATION</scope>
    <source>
        <strain evidence="3">cv. Nipponbare</strain>
    </source>
</reference>
<evidence type="ECO:0000256" key="1">
    <source>
        <dbReference type="SAM" id="MobiDB-lite"/>
    </source>
</evidence>
<feature type="region of interest" description="Disordered" evidence="1">
    <location>
        <begin position="352"/>
        <end position="384"/>
    </location>
</feature>
<feature type="compositionally biased region" description="Basic residues" evidence="1">
    <location>
        <begin position="356"/>
        <end position="368"/>
    </location>
</feature>